<dbReference type="Pfam" id="PF01663">
    <property type="entry name" value="Phosphodiest"/>
    <property type="match status" value="1"/>
</dbReference>
<dbReference type="Proteomes" id="UP001165044">
    <property type="component" value="Unassembled WGS sequence"/>
</dbReference>
<dbReference type="PANTHER" id="PTHR10151">
    <property type="entry name" value="ECTONUCLEOTIDE PYROPHOSPHATASE/PHOSPHODIESTERASE"/>
    <property type="match status" value="1"/>
</dbReference>
<name>A0ABQ5PXN1_9BACT</name>
<reference evidence="2" key="1">
    <citation type="journal article" date="2023" name="Antonie Van Leeuwenhoek">
        <title>Mesoterricola silvestris gen. nov., sp. nov., Mesoterricola sediminis sp. nov., Geothrix oryzae sp. nov., Geothrix edaphica sp. nov., Geothrix rubra sp. nov., and Geothrix limicola sp. nov., six novel members of Acidobacteriota isolated from soils.</title>
        <authorList>
            <person name="Itoh H."/>
            <person name="Sugisawa Y."/>
            <person name="Mise K."/>
            <person name="Xu Z."/>
            <person name="Kuniyasu M."/>
            <person name="Ushijima N."/>
            <person name="Kawano K."/>
            <person name="Kobayashi E."/>
            <person name="Shiratori Y."/>
            <person name="Masuda Y."/>
            <person name="Senoo K."/>
        </authorList>
    </citation>
    <scope>NUCLEOTIDE SEQUENCE</scope>
    <source>
        <strain evidence="2">Red802</strain>
    </source>
</reference>
<protein>
    <submittedName>
        <fullName evidence="2">Alkaline phosphatase family protein</fullName>
    </submittedName>
</protein>
<evidence type="ECO:0000313" key="2">
    <source>
        <dbReference type="EMBL" id="GLH66906.1"/>
    </source>
</evidence>
<dbReference type="InterPro" id="IPR017850">
    <property type="entry name" value="Alkaline_phosphatase_core_sf"/>
</dbReference>
<dbReference type="EMBL" id="BSDC01000001">
    <property type="protein sequence ID" value="GLH66906.1"/>
    <property type="molecule type" value="Genomic_DNA"/>
</dbReference>
<evidence type="ECO:0000256" key="1">
    <source>
        <dbReference type="SAM" id="SignalP"/>
    </source>
</evidence>
<dbReference type="RefSeq" id="WP_285607620.1">
    <property type="nucleotide sequence ID" value="NZ_BSDC01000001.1"/>
</dbReference>
<proteinExistence type="predicted"/>
<evidence type="ECO:0000313" key="3">
    <source>
        <dbReference type="Proteomes" id="UP001165044"/>
    </source>
</evidence>
<organism evidence="2 3">
    <name type="scientific">Geothrix edaphica</name>
    <dbReference type="NCBI Taxonomy" id="2927976"/>
    <lineage>
        <taxon>Bacteria</taxon>
        <taxon>Pseudomonadati</taxon>
        <taxon>Acidobacteriota</taxon>
        <taxon>Holophagae</taxon>
        <taxon>Holophagales</taxon>
        <taxon>Holophagaceae</taxon>
        <taxon>Geothrix</taxon>
    </lineage>
</organism>
<sequence>MRRSALLALLLAFFPVRAGDSPAAAGPVLLISEDGLGADQFRPDTMPGLWALAERGRRAAVRPPFPATTFNGHVTLATGCWPEHHGVVANGYLRPEDRQRVPAANRVEDIQREPLWVAATRSGVRTAVFHWVGSNGPWEGVTPWRMEAFRPGVPDAEGLAFCESALADGARLVMAYLSGTDEEGHLKGPRSPEALAKLRALDAELAPWLLRMQAAHPGLRVILTADHGMVPMKRRVHLPTVLDGIPVDLITHGGSAYVYLKQPEDLARALARLRKAGLQAWPRKQVPVRYHLGGSPRVGDIVVLAPLGTWLSQARSSREDESERHGRAGAHAYAPESAPMRSWLVVLGAGRGPLADVPAWDIAPTAASWLGIQWAQAPDGEPVPALMSAH</sequence>
<comment type="caution">
    <text evidence="2">The sequence shown here is derived from an EMBL/GenBank/DDBJ whole genome shotgun (WGS) entry which is preliminary data.</text>
</comment>
<accession>A0ABQ5PXN1</accession>
<dbReference type="SUPFAM" id="SSF53649">
    <property type="entry name" value="Alkaline phosphatase-like"/>
    <property type="match status" value="1"/>
</dbReference>
<feature type="signal peptide" evidence="1">
    <location>
        <begin position="1"/>
        <end position="18"/>
    </location>
</feature>
<dbReference type="Gene3D" id="3.40.720.10">
    <property type="entry name" value="Alkaline Phosphatase, subunit A"/>
    <property type="match status" value="1"/>
</dbReference>
<dbReference type="CDD" id="cd16018">
    <property type="entry name" value="Enpp"/>
    <property type="match status" value="1"/>
</dbReference>
<keyword evidence="1" id="KW-0732">Signal</keyword>
<gene>
    <name evidence="2" type="ORF">GETHED_12700</name>
</gene>
<feature type="chain" id="PRO_5045750643" evidence="1">
    <location>
        <begin position="19"/>
        <end position="390"/>
    </location>
</feature>
<dbReference type="PANTHER" id="PTHR10151:SF120">
    <property type="entry name" value="BIS(5'-ADENOSYL)-TRIPHOSPHATASE"/>
    <property type="match status" value="1"/>
</dbReference>
<keyword evidence="3" id="KW-1185">Reference proteome</keyword>
<dbReference type="InterPro" id="IPR002591">
    <property type="entry name" value="Phosphodiest/P_Trfase"/>
</dbReference>